<protein>
    <recommendedName>
        <fullName evidence="3">Secretion system C-terminal sorting domain-containing protein</fullName>
    </recommendedName>
</protein>
<comment type="caution">
    <text evidence="4">The sequence shown here is derived from an EMBL/GenBank/DDBJ whole genome shotgun (WGS) entry which is preliminary data.</text>
</comment>
<evidence type="ECO:0000259" key="3">
    <source>
        <dbReference type="Pfam" id="PF18962"/>
    </source>
</evidence>
<feature type="signal peptide" evidence="2">
    <location>
        <begin position="1"/>
        <end position="31"/>
    </location>
</feature>
<evidence type="ECO:0000313" key="5">
    <source>
        <dbReference type="Proteomes" id="UP001500185"/>
    </source>
</evidence>
<reference evidence="4 5" key="1">
    <citation type="journal article" date="2019" name="Int. J. Syst. Evol. Microbiol.">
        <title>The Global Catalogue of Microorganisms (GCM) 10K type strain sequencing project: providing services to taxonomists for standard genome sequencing and annotation.</title>
        <authorList>
            <consortium name="The Broad Institute Genomics Platform"/>
            <consortium name="The Broad Institute Genome Sequencing Center for Infectious Disease"/>
            <person name="Wu L."/>
            <person name="Ma J."/>
        </authorList>
    </citation>
    <scope>NUCLEOTIDE SEQUENCE [LARGE SCALE GENOMIC DNA]</scope>
    <source>
        <strain evidence="4 5">JCM 16231</strain>
    </source>
</reference>
<accession>A0ABN1K1J6</accession>
<proteinExistence type="predicted"/>
<dbReference type="Pfam" id="PF18962">
    <property type="entry name" value="Por_Secre_tail"/>
    <property type="match status" value="1"/>
</dbReference>
<sequence>MIKFLLSTLSVFPKWLFIGALLLVVTFNVNAQTITPQDGDYRSIGGTVTNPNPWLDADTWEKYNGSGWIDANDFPLSGAFNGTVFIQSGTFVEYNVDGMTNGFNLTGAIVIDGNFLVDIPSNSNTNFAGDINVFELNDGGVFRTTFGNNPKLEVRIQELFRINGGELRYQNGGNNSALFIECKGDVEVNGGLVIDDKGNGLNTSGLYMSGDGTSASPQHLKIISNVSPLARERFFATTSTYIVEEYAGSIEQNTVYGDITGEDIRTDYIGLEGKGDILTINNSSVTGVNLNRNKTVSDTLKLFNGTLNYNTNDLNIATDATIERTGGNLNTPPTSFGTSLNLLYSDHTSPVTMANEVPTADIIENLTINTTNSVLANTDLKINSTIDLTNGILQLNIQKLSVGENIIRSSGNIDATDAVVEFTSSTNQSLAISSFIDNTIKHIINSGSGGPNLSSELKVSDLLEVNAGDFKSNGHLVMLASPTNTSQVGPVDGSITGEVTVEQYYPARRAFRLISPSVTTSASINANWQEGASDYLDNPEEGYGTHITGSTTGANGFDETPSGNPSLFTFDNINRGWIAVAGTESQTLTAGSPYRLMIRGDRSIDVTSNDATPTNTRLRTTGALNIGSQSQLNISPISGDLSFIANPYHAQVDMSSVLTNSTNLSTTEYYIWDPTLGGNDGRGAYVTIDPATGDNALSPNTVDPGGNFSDANQFLQPMQAAFVRTGNAVDAPSINFEESDKNVSPAQTETKSFSQKEYINVMLFDADSYAEGSSPSDGLRINFNDSYSVTAKDDSPKLGNLDENLARIEGNDYASIERRPYPSDEERLELFVNQYRNESYVLKFELTDNLNTKVFIEDKYLNQTKEITVSDNTYAFEIDESISESKASDRFSIVLNPVSLSTVDESFADINLYPNPTKDNFRINGPDLAQGAQVEIYNLLGQQVYKRDFKGQSTIEINGFNFNTGIYLIKIETHKGKTTLKLVKK</sequence>
<organism evidence="4 5">
    <name type="scientific">Psychroflexus lacisalsi</name>
    <dbReference type="NCBI Taxonomy" id="503928"/>
    <lineage>
        <taxon>Bacteria</taxon>
        <taxon>Pseudomonadati</taxon>
        <taxon>Bacteroidota</taxon>
        <taxon>Flavobacteriia</taxon>
        <taxon>Flavobacteriales</taxon>
        <taxon>Flavobacteriaceae</taxon>
        <taxon>Psychroflexus</taxon>
    </lineage>
</organism>
<evidence type="ECO:0000256" key="1">
    <source>
        <dbReference type="ARBA" id="ARBA00022729"/>
    </source>
</evidence>
<dbReference type="NCBIfam" id="TIGR04183">
    <property type="entry name" value="Por_Secre_tail"/>
    <property type="match status" value="1"/>
</dbReference>
<feature type="domain" description="Secretion system C-terminal sorting" evidence="3">
    <location>
        <begin position="912"/>
        <end position="983"/>
    </location>
</feature>
<gene>
    <name evidence="4" type="ORF">GCM10009433_03010</name>
</gene>
<keyword evidence="1 2" id="KW-0732">Signal</keyword>
<name>A0ABN1K1J6_9FLAO</name>
<dbReference type="RefSeq" id="WP_224455244.1">
    <property type="nucleotide sequence ID" value="NZ_BAAAGG010000002.1"/>
</dbReference>
<dbReference type="Proteomes" id="UP001500185">
    <property type="component" value="Unassembled WGS sequence"/>
</dbReference>
<feature type="chain" id="PRO_5046456120" description="Secretion system C-terminal sorting domain-containing protein" evidence="2">
    <location>
        <begin position="32"/>
        <end position="985"/>
    </location>
</feature>
<evidence type="ECO:0000256" key="2">
    <source>
        <dbReference type="SAM" id="SignalP"/>
    </source>
</evidence>
<dbReference type="EMBL" id="BAAAGG010000002">
    <property type="protein sequence ID" value="GAA0752170.1"/>
    <property type="molecule type" value="Genomic_DNA"/>
</dbReference>
<dbReference type="InterPro" id="IPR026444">
    <property type="entry name" value="Secre_tail"/>
</dbReference>
<keyword evidence="5" id="KW-1185">Reference proteome</keyword>
<evidence type="ECO:0000313" key="4">
    <source>
        <dbReference type="EMBL" id="GAA0752170.1"/>
    </source>
</evidence>